<feature type="chain" id="PRO_5004932557" evidence="2">
    <location>
        <begin position="17"/>
        <end position="377"/>
    </location>
</feature>
<keyword evidence="4" id="KW-1185">Reference proteome</keyword>
<evidence type="ECO:0000313" key="4">
    <source>
        <dbReference type="Proteomes" id="UP000030645"/>
    </source>
</evidence>
<dbReference type="InterPro" id="IPR035669">
    <property type="entry name" value="SGNH_plant_lipase-like"/>
</dbReference>
<dbReference type="eggNOG" id="ENOG502R619">
    <property type="taxonomic scope" value="Eukaryota"/>
</dbReference>
<dbReference type="STRING" id="981085.W9RG17"/>
<dbReference type="InterPro" id="IPR050592">
    <property type="entry name" value="GDSL_lipolytic_enzyme"/>
</dbReference>
<dbReference type="GO" id="GO:0016788">
    <property type="term" value="F:hydrolase activity, acting on ester bonds"/>
    <property type="evidence" value="ECO:0007669"/>
    <property type="project" value="InterPro"/>
</dbReference>
<evidence type="ECO:0000313" key="3">
    <source>
        <dbReference type="EMBL" id="EXB88552.1"/>
    </source>
</evidence>
<evidence type="ECO:0000256" key="2">
    <source>
        <dbReference type="SAM" id="SignalP"/>
    </source>
</evidence>
<dbReference type="SUPFAM" id="SSF52266">
    <property type="entry name" value="SGNH hydrolase"/>
    <property type="match status" value="1"/>
</dbReference>
<reference evidence="4" key="1">
    <citation type="submission" date="2013-01" db="EMBL/GenBank/DDBJ databases">
        <title>Draft Genome Sequence of a Mulberry Tree, Morus notabilis C.K. Schneid.</title>
        <authorList>
            <person name="He N."/>
            <person name="Zhao S."/>
        </authorList>
    </citation>
    <scope>NUCLEOTIDE SEQUENCE</scope>
</reference>
<dbReference type="PANTHER" id="PTHR45642:SF7">
    <property type="entry name" value="GDSL ESTERASE_LIPASE"/>
    <property type="match status" value="1"/>
</dbReference>
<dbReference type="Proteomes" id="UP000030645">
    <property type="component" value="Unassembled WGS sequence"/>
</dbReference>
<dbReference type="Pfam" id="PF00657">
    <property type="entry name" value="Lipase_GDSL"/>
    <property type="match status" value="1"/>
</dbReference>
<sequence length="377" mass="42007">MVVTTLVLVQAVVLRAHVNVGQIRQLAARNNVSCVLVFGDSSVDPGNNNVLQTTMKGNFPPYGKDFFGRRPTGRFSDGRLATDFIADTIGYHKIIPGFLDPHLKVANMVHGVSFASAASGYDDYTANISNVLPLSAQLKYFMHYKVKVRRLLGEKRADDIIRNAIFVLSMGTNDFLQNYYLDPFRPSQYTLNEYQNFLVSRMADNIKALIKCSSSKFDRISCILFMITFAKEEMHRLGARRLVVVGVPPLGCMPLVKTLQDQTTCVESYNKLSLSFNSKISFKLSSIKSTLRMKVGFVDVYGIVVNAMNNPHKYGLTETSKGCCGTGTIEYGDSCRGMATCNDPTKYVFWDAVHPTEKMYKIIAEEAVESVNSNLLI</sequence>
<dbReference type="InterPro" id="IPR001087">
    <property type="entry name" value="GDSL"/>
</dbReference>
<protein>
    <submittedName>
        <fullName evidence="3">GDSL esterase/lipase</fullName>
    </submittedName>
</protein>
<comment type="similarity">
    <text evidence="1">Belongs to the 'GDSL' lipolytic enzyme family.</text>
</comment>
<gene>
    <name evidence="3" type="ORF">L484_008871</name>
</gene>
<dbReference type="PANTHER" id="PTHR45642">
    <property type="entry name" value="GDSL ESTERASE/LIPASE EXL3"/>
    <property type="match status" value="1"/>
</dbReference>
<dbReference type="InterPro" id="IPR036514">
    <property type="entry name" value="SGNH_hydro_sf"/>
</dbReference>
<dbReference type="EMBL" id="KE344975">
    <property type="protein sequence ID" value="EXB88552.1"/>
    <property type="molecule type" value="Genomic_DNA"/>
</dbReference>
<organism evidence="3 4">
    <name type="scientific">Morus notabilis</name>
    <dbReference type="NCBI Taxonomy" id="981085"/>
    <lineage>
        <taxon>Eukaryota</taxon>
        <taxon>Viridiplantae</taxon>
        <taxon>Streptophyta</taxon>
        <taxon>Embryophyta</taxon>
        <taxon>Tracheophyta</taxon>
        <taxon>Spermatophyta</taxon>
        <taxon>Magnoliopsida</taxon>
        <taxon>eudicotyledons</taxon>
        <taxon>Gunneridae</taxon>
        <taxon>Pentapetalae</taxon>
        <taxon>rosids</taxon>
        <taxon>fabids</taxon>
        <taxon>Rosales</taxon>
        <taxon>Moraceae</taxon>
        <taxon>Moreae</taxon>
        <taxon>Morus</taxon>
    </lineage>
</organism>
<dbReference type="Gene3D" id="3.40.50.1110">
    <property type="entry name" value="SGNH hydrolase"/>
    <property type="match status" value="1"/>
</dbReference>
<proteinExistence type="inferred from homology"/>
<dbReference type="AlphaFoldDB" id="W9RG17"/>
<feature type="signal peptide" evidence="2">
    <location>
        <begin position="1"/>
        <end position="16"/>
    </location>
</feature>
<evidence type="ECO:0000256" key="1">
    <source>
        <dbReference type="ARBA" id="ARBA00008668"/>
    </source>
</evidence>
<dbReference type="CDD" id="cd01837">
    <property type="entry name" value="SGNH_plant_lipase_like"/>
    <property type="match status" value="1"/>
</dbReference>
<accession>W9RG17</accession>
<name>W9RG17_9ROSA</name>
<keyword evidence="2" id="KW-0732">Signal</keyword>